<gene>
    <name evidence="1" type="ORF">EJ02DRAFT_425221</name>
</gene>
<dbReference type="OrthoDB" id="3800108at2759"/>
<evidence type="ECO:0000313" key="1">
    <source>
        <dbReference type="EMBL" id="KAF1939020.1"/>
    </source>
</evidence>
<keyword evidence="2" id="KW-1185">Reference proteome</keyword>
<proteinExistence type="predicted"/>
<dbReference type="AlphaFoldDB" id="A0A6A5SH01"/>
<reference evidence="1" key="1">
    <citation type="journal article" date="2020" name="Stud. Mycol.">
        <title>101 Dothideomycetes genomes: a test case for predicting lifestyles and emergence of pathogens.</title>
        <authorList>
            <person name="Haridas S."/>
            <person name="Albert R."/>
            <person name="Binder M."/>
            <person name="Bloem J."/>
            <person name="Labutti K."/>
            <person name="Salamov A."/>
            <person name="Andreopoulos B."/>
            <person name="Baker S."/>
            <person name="Barry K."/>
            <person name="Bills G."/>
            <person name="Bluhm B."/>
            <person name="Cannon C."/>
            <person name="Castanera R."/>
            <person name="Culley D."/>
            <person name="Daum C."/>
            <person name="Ezra D."/>
            <person name="Gonzalez J."/>
            <person name="Henrissat B."/>
            <person name="Kuo A."/>
            <person name="Liang C."/>
            <person name="Lipzen A."/>
            <person name="Lutzoni F."/>
            <person name="Magnuson J."/>
            <person name="Mondo S."/>
            <person name="Nolan M."/>
            <person name="Ohm R."/>
            <person name="Pangilinan J."/>
            <person name="Park H.-J."/>
            <person name="Ramirez L."/>
            <person name="Alfaro M."/>
            <person name="Sun H."/>
            <person name="Tritt A."/>
            <person name="Yoshinaga Y."/>
            <person name="Zwiers L.-H."/>
            <person name="Turgeon B."/>
            <person name="Goodwin S."/>
            <person name="Spatafora J."/>
            <person name="Crous P."/>
            <person name="Grigoriev I."/>
        </authorList>
    </citation>
    <scope>NUCLEOTIDE SEQUENCE</scope>
    <source>
        <strain evidence="1">CBS 161.51</strain>
    </source>
</reference>
<dbReference type="Proteomes" id="UP000800038">
    <property type="component" value="Unassembled WGS sequence"/>
</dbReference>
<protein>
    <submittedName>
        <fullName evidence="1">Uncharacterized protein</fullName>
    </submittedName>
</protein>
<dbReference type="EMBL" id="ML976090">
    <property type="protein sequence ID" value="KAF1939020.1"/>
    <property type="molecule type" value="Genomic_DNA"/>
</dbReference>
<accession>A0A6A5SH01</accession>
<sequence length="275" mass="31125">MTPLESYSVKTTSNPDPTKIYVLHAKHPFIGGRVTALFVQDYVNDRLQWFLLGNEGVNATLTTFPRAITGGETTNINLHIRLRTYEKQDRDRYEVLWEDVSHGFWYSVDMPVGMEQHLAETLSMDQATPSEHEWVLGEPDERNVESDDRAVPNPTPPYLKPSTIHIAKGLPNNHAAYKHPIPGSLHSNALLDFGYITAVSSTHGFRAPEQLSSMFPHSPARTNVFYIGINVWCLTYRSASGVDLQTHDINTFLDTAAQRYDYGEGYSMRLDELVR</sequence>
<evidence type="ECO:0000313" key="2">
    <source>
        <dbReference type="Proteomes" id="UP000800038"/>
    </source>
</evidence>
<name>A0A6A5SH01_9PLEO</name>
<organism evidence="1 2">
    <name type="scientific">Clathrospora elynae</name>
    <dbReference type="NCBI Taxonomy" id="706981"/>
    <lineage>
        <taxon>Eukaryota</taxon>
        <taxon>Fungi</taxon>
        <taxon>Dikarya</taxon>
        <taxon>Ascomycota</taxon>
        <taxon>Pezizomycotina</taxon>
        <taxon>Dothideomycetes</taxon>
        <taxon>Pleosporomycetidae</taxon>
        <taxon>Pleosporales</taxon>
        <taxon>Diademaceae</taxon>
        <taxon>Clathrospora</taxon>
    </lineage>
</organism>